<dbReference type="SUPFAM" id="SSF52540">
    <property type="entry name" value="P-loop containing nucleoside triphosphate hydrolases"/>
    <property type="match status" value="1"/>
</dbReference>
<evidence type="ECO:0000256" key="9">
    <source>
        <dbReference type="HAMAP-Rule" id="MF_00096"/>
    </source>
</evidence>
<dbReference type="EMBL" id="CP003096">
    <property type="protein sequence ID" value="AER66607.1"/>
    <property type="molecule type" value="Genomic_DNA"/>
</dbReference>
<evidence type="ECO:0000259" key="12">
    <source>
        <dbReference type="PROSITE" id="PS00486"/>
    </source>
</evidence>
<dbReference type="HAMAP" id="MF_00096">
    <property type="entry name" value="MutS"/>
    <property type="match status" value="1"/>
</dbReference>
<dbReference type="KEGG" id="tli:Tlie_0874"/>
<dbReference type="InterPro" id="IPR017261">
    <property type="entry name" value="DNA_mismatch_repair_MutS/MSH"/>
</dbReference>
<evidence type="ECO:0000256" key="4">
    <source>
        <dbReference type="ARBA" id="ARBA00022763"/>
    </source>
</evidence>
<proteinExistence type="inferred from homology"/>
<dbReference type="InterPro" id="IPR027417">
    <property type="entry name" value="P-loop_NTPase"/>
</dbReference>
<dbReference type="Pfam" id="PF00488">
    <property type="entry name" value="MutS_V"/>
    <property type="match status" value="1"/>
</dbReference>
<dbReference type="InterPro" id="IPR000432">
    <property type="entry name" value="DNA_mismatch_repair_MutS_C"/>
</dbReference>
<evidence type="ECO:0000313" key="13">
    <source>
        <dbReference type="EMBL" id="AER66607.1"/>
    </source>
</evidence>
<protein>
    <recommendedName>
        <fullName evidence="2 9">DNA mismatch repair protein MutS</fullName>
    </recommendedName>
</protein>
<dbReference type="Gene3D" id="3.30.420.110">
    <property type="entry name" value="MutS, connector domain"/>
    <property type="match status" value="1"/>
</dbReference>
<evidence type="ECO:0000256" key="6">
    <source>
        <dbReference type="ARBA" id="ARBA00023125"/>
    </source>
</evidence>
<dbReference type="InterPro" id="IPR007860">
    <property type="entry name" value="DNA_mmatch_repair_MutS_con_dom"/>
</dbReference>
<evidence type="ECO:0000256" key="5">
    <source>
        <dbReference type="ARBA" id="ARBA00022840"/>
    </source>
</evidence>
<evidence type="ECO:0000313" key="14">
    <source>
        <dbReference type="Proteomes" id="UP000005868"/>
    </source>
</evidence>
<dbReference type="NCBIfam" id="NF003810">
    <property type="entry name" value="PRK05399.1"/>
    <property type="match status" value="1"/>
</dbReference>
<dbReference type="SMART" id="SM00534">
    <property type="entry name" value="MUTSac"/>
    <property type="match status" value="1"/>
</dbReference>
<keyword evidence="7 9" id="KW-0234">DNA repair</keyword>
<dbReference type="AlphaFoldDB" id="G7V9Q7"/>
<reference evidence="14" key="1">
    <citation type="submission" date="2011-10" db="EMBL/GenBank/DDBJ databases">
        <title>The complete genome of chromosome of Thermovirga lienii DSM 17291.</title>
        <authorList>
            <consortium name="US DOE Joint Genome Institute (JGI-PGF)"/>
            <person name="Lucas S."/>
            <person name="Copeland A."/>
            <person name="Lapidus A."/>
            <person name="Glavina del Rio T."/>
            <person name="Dalin E."/>
            <person name="Tice H."/>
            <person name="Bruce D."/>
            <person name="Goodwin L."/>
            <person name="Pitluck S."/>
            <person name="Peters L."/>
            <person name="Mikhailova N."/>
            <person name="Saunders E."/>
            <person name="Kyrpides N."/>
            <person name="Mavromatis K."/>
            <person name="Ivanova N."/>
            <person name="Last F.I."/>
            <person name="Brettin T."/>
            <person name="Detter J.C."/>
            <person name="Han C."/>
            <person name="Larimer F."/>
            <person name="Land M."/>
            <person name="Hauser L."/>
            <person name="Markowitz V."/>
            <person name="Cheng J.-F."/>
            <person name="Hugenholtz P."/>
            <person name="Woyke T."/>
            <person name="Wu D."/>
            <person name="Spring S."/>
            <person name="Schroeder M."/>
            <person name="Brambilla E.-M."/>
            <person name="Klenk H.-P."/>
            <person name="Eisen J.A."/>
        </authorList>
    </citation>
    <scope>NUCLEOTIDE SEQUENCE [LARGE SCALE GENOMIC DNA]</scope>
    <source>
        <strain evidence="14">ATCC BAA-1197 / DSM 17291 / Cas60314</strain>
    </source>
</reference>
<evidence type="ECO:0000256" key="8">
    <source>
        <dbReference type="ARBA" id="ARBA00024647"/>
    </source>
</evidence>
<keyword evidence="5 9" id="KW-0067">ATP-binding</keyword>
<dbReference type="GO" id="GO:0005829">
    <property type="term" value="C:cytosol"/>
    <property type="evidence" value="ECO:0007669"/>
    <property type="project" value="TreeGrafter"/>
</dbReference>
<sequence>MSVPKGVKLTPMLKQYDYWKRQYPDCLLFFRMGDFYEMFFEDAQKASSILGIALTARDSAREIPMAGVPYHAAENYIYRLIKAGFKVAICEQVTEPDGKNLVERKVVRVITPGTFVPADLPMESKLAAVRIKDKVMYLALLNCSSGRLEAATLPEEDGLGLLCSFAPSELVIPKNLKEDTRKKLLQFMEPRIVEKDPDDFDPKEGARRFCSEWGIATLEGFGFQEDDGSIGAAWAAYSYLRETQFGVVKHIKRIHKSHFSSELIMDYSTQKNLELIEGDKLTLFSVLNRCGTPMGKRLLKEWLLHPLVDHEQIRKRHDGVEKLLQNWTELQRLREVLSSCGDAEKALSRLGMGLGAPRDLGVIRDTLGVLPGVMEVVRGAFIDEVLDIPGDPRDLRAKLESALCDELPKNIKDGNVIREGFDQELDSLRYLRSHSGEELNAILEREREKTGIKNMKIGFNKVFGYYLEISKSYLDKVPQNYIRKQTLVGGERFITEELKELEEKLMTLDIQIEAREKVLYESLVQEVLENSSTIQDISDFIATLDVLCSFAVKARECNYVRPAINDGYVIALRDARHPVVEEALGSRAPFTPNDVLLDSYGKRIAIVTGPNMAGKSTYLRMAALLVIMAQAGSFVPASKAEIGIIDRIFSRIGAKDELARGKSTFMVEMVETANILRNVTPRSLVILDEIGRGTSTYDGISIAWAVLEYLHKVCDGMPKVLFATHYHELASLADSLPGLFNLSLAVEETEKGIVFLYKLEPQPADKSYGVEVAKLAGVPEAVIKRSMELLRRFEEERNFKELGGEGQVDNGVKVKQLGLFLPEAEDLVRDIASLDPDNLTPLGALELLYKLKDRAKEIIGEN</sequence>
<dbReference type="NCBIfam" id="TIGR01070">
    <property type="entry name" value="mutS1"/>
    <property type="match status" value="1"/>
</dbReference>
<dbReference type="HOGENOM" id="CLU_002472_3_1_0"/>
<dbReference type="InterPro" id="IPR036187">
    <property type="entry name" value="DNA_mismatch_repair_MutS_sf"/>
</dbReference>
<dbReference type="PANTHER" id="PTHR11361">
    <property type="entry name" value="DNA MISMATCH REPAIR PROTEIN MUTS FAMILY MEMBER"/>
    <property type="match status" value="1"/>
</dbReference>
<dbReference type="InterPro" id="IPR007695">
    <property type="entry name" value="DNA_mismatch_repair_MutS-lik_N"/>
</dbReference>
<comment type="function">
    <text evidence="8 9">This protein is involved in the repair of mismatches in DNA. It is possible that it carries out the mismatch recognition step. This protein has a weak ATPase activity.</text>
</comment>
<dbReference type="Gene3D" id="3.40.50.300">
    <property type="entry name" value="P-loop containing nucleotide triphosphate hydrolases"/>
    <property type="match status" value="1"/>
</dbReference>
<feature type="coiled-coil region" evidence="11">
    <location>
        <begin position="491"/>
        <end position="518"/>
    </location>
</feature>
<dbReference type="STRING" id="580340.Tlie_0874"/>
<dbReference type="Pfam" id="PF05190">
    <property type="entry name" value="MutS_IV"/>
    <property type="match status" value="1"/>
</dbReference>
<dbReference type="SUPFAM" id="SSF55271">
    <property type="entry name" value="DNA repair protein MutS, domain I"/>
    <property type="match status" value="1"/>
</dbReference>
<accession>G7V9Q7</accession>
<dbReference type="Pfam" id="PF01624">
    <property type="entry name" value="MutS_I"/>
    <property type="match status" value="1"/>
</dbReference>
<dbReference type="Gene3D" id="3.40.1170.10">
    <property type="entry name" value="DNA repair protein MutS, domain I"/>
    <property type="match status" value="1"/>
</dbReference>
<dbReference type="Pfam" id="PF05188">
    <property type="entry name" value="MutS_II"/>
    <property type="match status" value="1"/>
</dbReference>
<dbReference type="PIRSF" id="PIRSF037677">
    <property type="entry name" value="DNA_mis_repair_Msh6"/>
    <property type="match status" value="1"/>
</dbReference>
<dbReference type="InterPro" id="IPR045076">
    <property type="entry name" value="MutS"/>
</dbReference>
<comment type="similarity">
    <text evidence="1 9 10">Belongs to the DNA mismatch repair MutS family.</text>
</comment>
<dbReference type="SUPFAM" id="SSF48334">
    <property type="entry name" value="DNA repair protein MutS, domain III"/>
    <property type="match status" value="1"/>
</dbReference>
<evidence type="ECO:0000256" key="1">
    <source>
        <dbReference type="ARBA" id="ARBA00006271"/>
    </source>
</evidence>
<evidence type="ECO:0000256" key="7">
    <source>
        <dbReference type="ARBA" id="ARBA00023204"/>
    </source>
</evidence>
<name>G7V9Q7_THELD</name>
<dbReference type="InterPro" id="IPR007861">
    <property type="entry name" value="DNA_mismatch_repair_MutS_clamp"/>
</dbReference>
<dbReference type="Proteomes" id="UP000005868">
    <property type="component" value="Chromosome"/>
</dbReference>
<dbReference type="InterPro" id="IPR016151">
    <property type="entry name" value="DNA_mismatch_repair_MutS_N"/>
</dbReference>
<evidence type="ECO:0000256" key="2">
    <source>
        <dbReference type="ARBA" id="ARBA00021982"/>
    </source>
</evidence>
<gene>
    <name evidence="9" type="primary">mutS</name>
    <name evidence="13" type="ordered locus">Tlie_0874</name>
</gene>
<feature type="binding site" evidence="9">
    <location>
        <begin position="609"/>
        <end position="616"/>
    </location>
    <ligand>
        <name>ATP</name>
        <dbReference type="ChEBI" id="CHEBI:30616"/>
    </ligand>
</feature>
<keyword evidence="4 9" id="KW-0227">DNA damage</keyword>
<dbReference type="InterPro" id="IPR036678">
    <property type="entry name" value="MutS_con_dom_sf"/>
</dbReference>
<dbReference type="Pfam" id="PF05192">
    <property type="entry name" value="MutS_III"/>
    <property type="match status" value="1"/>
</dbReference>
<evidence type="ECO:0000256" key="11">
    <source>
        <dbReference type="SAM" id="Coils"/>
    </source>
</evidence>
<keyword evidence="6 9" id="KW-0238">DNA-binding</keyword>
<keyword evidence="11" id="KW-0175">Coiled coil</keyword>
<dbReference type="SUPFAM" id="SSF53150">
    <property type="entry name" value="DNA repair protein MutS, domain II"/>
    <property type="match status" value="1"/>
</dbReference>
<organism evidence="13 14">
    <name type="scientific">Thermovirga lienii (strain ATCC BAA-1197 / DSM 17291 / Cas60314)</name>
    <dbReference type="NCBI Taxonomy" id="580340"/>
    <lineage>
        <taxon>Bacteria</taxon>
        <taxon>Thermotogati</taxon>
        <taxon>Synergistota</taxon>
        <taxon>Synergistia</taxon>
        <taxon>Synergistales</taxon>
        <taxon>Thermovirgaceae</taxon>
        <taxon>Thermovirga</taxon>
    </lineage>
</organism>
<dbReference type="InterPro" id="IPR005748">
    <property type="entry name" value="DNA_mismatch_repair_MutS"/>
</dbReference>
<dbReference type="GO" id="GO:0030983">
    <property type="term" value="F:mismatched DNA binding"/>
    <property type="evidence" value="ECO:0007669"/>
    <property type="project" value="InterPro"/>
</dbReference>
<dbReference type="CDD" id="cd03284">
    <property type="entry name" value="ABC_MutS1"/>
    <property type="match status" value="1"/>
</dbReference>
<dbReference type="PROSITE" id="PS00486">
    <property type="entry name" value="DNA_MISMATCH_REPAIR_2"/>
    <property type="match status" value="1"/>
</dbReference>
<dbReference type="GO" id="GO:0006298">
    <property type="term" value="P:mismatch repair"/>
    <property type="evidence" value="ECO:0007669"/>
    <property type="project" value="UniProtKB-UniRule"/>
</dbReference>
<keyword evidence="14" id="KW-1185">Reference proteome</keyword>
<dbReference type="Gene3D" id="6.10.140.430">
    <property type="match status" value="1"/>
</dbReference>
<evidence type="ECO:0000256" key="10">
    <source>
        <dbReference type="RuleBase" id="RU003756"/>
    </source>
</evidence>
<evidence type="ECO:0000256" key="3">
    <source>
        <dbReference type="ARBA" id="ARBA00022741"/>
    </source>
</evidence>
<dbReference type="GO" id="GO:0003684">
    <property type="term" value="F:damaged DNA binding"/>
    <property type="evidence" value="ECO:0007669"/>
    <property type="project" value="UniProtKB-UniRule"/>
</dbReference>
<dbReference type="GO" id="GO:0140664">
    <property type="term" value="F:ATP-dependent DNA damage sensor activity"/>
    <property type="evidence" value="ECO:0007669"/>
    <property type="project" value="InterPro"/>
</dbReference>
<feature type="domain" description="DNA mismatch repair proteins mutS family" evidence="12">
    <location>
        <begin position="683"/>
        <end position="699"/>
    </location>
</feature>
<dbReference type="InterPro" id="IPR007696">
    <property type="entry name" value="DNA_mismatch_repair_MutS_core"/>
</dbReference>
<dbReference type="FunFam" id="3.40.1170.10:FF:000001">
    <property type="entry name" value="DNA mismatch repair protein MutS"/>
    <property type="match status" value="1"/>
</dbReference>
<dbReference type="PANTHER" id="PTHR11361:SF34">
    <property type="entry name" value="DNA MISMATCH REPAIR PROTEIN MSH1, MITOCHONDRIAL"/>
    <property type="match status" value="1"/>
</dbReference>
<dbReference type="FunFam" id="3.40.50.300:FF:000870">
    <property type="entry name" value="MutS protein homolog 4"/>
    <property type="match status" value="1"/>
</dbReference>
<keyword evidence="3 9" id="KW-0547">Nucleotide-binding</keyword>
<reference evidence="13 14" key="2">
    <citation type="journal article" date="2012" name="Stand. Genomic Sci.">
        <title>Genome sequence of the moderately thermophilic, amino-acid-degrading and sulfur-reducing bacterium Thermovirga lienii type strain (Cas60314(T)).</title>
        <authorList>
            <person name="Goker M."/>
            <person name="Saunders E."/>
            <person name="Lapidus A."/>
            <person name="Nolan M."/>
            <person name="Lucas S."/>
            <person name="Hammon N."/>
            <person name="Deshpande S."/>
            <person name="Cheng J.F."/>
            <person name="Han C."/>
            <person name="Tapia R."/>
            <person name="Goodwin L.A."/>
            <person name="Pitluck S."/>
            <person name="Liolios K."/>
            <person name="Mavromatis K."/>
            <person name="Pagani I."/>
            <person name="Ivanova N."/>
            <person name="Mikhailova N."/>
            <person name="Pati A."/>
            <person name="Chen A."/>
            <person name="Palaniappan K."/>
            <person name="Land M."/>
            <person name="Chang Y.J."/>
            <person name="Jeffries C.D."/>
            <person name="Brambilla E.M."/>
            <person name="Rohde M."/>
            <person name="Spring S."/>
            <person name="Detter J.C."/>
            <person name="Woyke T."/>
            <person name="Bristow J."/>
            <person name="Eisen J.A."/>
            <person name="Markowitz V."/>
            <person name="Hugenholtz P."/>
            <person name="Kyrpides N.C."/>
            <person name="Klenk H.P."/>
        </authorList>
    </citation>
    <scope>NUCLEOTIDE SEQUENCE [LARGE SCALE GENOMIC DNA]</scope>
    <source>
        <strain evidence="14">ATCC BAA-1197 / DSM 17291 / Cas60314</strain>
    </source>
</reference>
<dbReference type="Gene3D" id="1.10.1420.10">
    <property type="match status" value="2"/>
</dbReference>
<dbReference type="eggNOG" id="COG0249">
    <property type="taxonomic scope" value="Bacteria"/>
</dbReference>
<dbReference type="GO" id="GO:0005524">
    <property type="term" value="F:ATP binding"/>
    <property type="evidence" value="ECO:0007669"/>
    <property type="project" value="UniProtKB-UniRule"/>
</dbReference>
<dbReference type="SMART" id="SM00533">
    <property type="entry name" value="MUTSd"/>
    <property type="match status" value="1"/>
</dbReference>